<reference evidence="1" key="1">
    <citation type="submission" date="2020-08" db="EMBL/GenBank/DDBJ databases">
        <title>Multicomponent nature underlies the extraordinary mechanical properties of spider dragline silk.</title>
        <authorList>
            <person name="Kono N."/>
            <person name="Nakamura H."/>
            <person name="Mori M."/>
            <person name="Yoshida Y."/>
            <person name="Ohtoshi R."/>
            <person name="Malay A.D."/>
            <person name="Moran D.A.P."/>
            <person name="Tomita M."/>
            <person name="Numata K."/>
            <person name="Arakawa K."/>
        </authorList>
    </citation>
    <scope>NUCLEOTIDE SEQUENCE</scope>
</reference>
<accession>A0A8X6Y2A6</accession>
<gene>
    <name evidence="1" type="ORF">TNIN_463881</name>
</gene>
<proteinExistence type="predicted"/>
<keyword evidence="2" id="KW-1185">Reference proteome</keyword>
<comment type="caution">
    <text evidence="1">The sequence shown here is derived from an EMBL/GenBank/DDBJ whole genome shotgun (WGS) entry which is preliminary data.</text>
</comment>
<protein>
    <submittedName>
        <fullName evidence="1">Uncharacterized protein</fullName>
    </submittedName>
</protein>
<evidence type="ECO:0000313" key="2">
    <source>
        <dbReference type="Proteomes" id="UP000886998"/>
    </source>
</evidence>
<evidence type="ECO:0000313" key="1">
    <source>
        <dbReference type="EMBL" id="GFY63090.1"/>
    </source>
</evidence>
<dbReference type="EMBL" id="BMAV01014603">
    <property type="protein sequence ID" value="GFY63090.1"/>
    <property type="molecule type" value="Genomic_DNA"/>
</dbReference>
<name>A0A8X6Y2A6_9ARAC</name>
<sequence>MRLIGRRLGAIFISENRKRNFCSNVDLARFKQAQEMQNGRKTVCIQSDFVNNPGDGRREAFFGARVHPFPLQNRIFLESITTNHCERREKTAAPCARYDNYTYAVNQRKGDLF</sequence>
<organism evidence="1 2">
    <name type="scientific">Trichonephila inaurata madagascariensis</name>
    <dbReference type="NCBI Taxonomy" id="2747483"/>
    <lineage>
        <taxon>Eukaryota</taxon>
        <taxon>Metazoa</taxon>
        <taxon>Ecdysozoa</taxon>
        <taxon>Arthropoda</taxon>
        <taxon>Chelicerata</taxon>
        <taxon>Arachnida</taxon>
        <taxon>Araneae</taxon>
        <taxon>Araneomorphae</taxon>
        <taxon>Entelegynae</taxon>
        <taxon>Araneoidea</taxon>
        <taxon>Nephilidae</taxon>
        <taxon>Trichonephila</taxon>
        <taxon>Trichonephila inaurata</taxon>
    </lineage>
</organism>
<dbReference type="AlphaFoldDB" id="A0A8X6Y2A6"/>
<dbReference type="Proteomes" id="UP000886998">
    <property type="component" value="Unassembled WGS sequence"/>
</dbReference>